<accession>A0A327VLC6</accession>
<comment type="catalytic activity">
    <reaction evidence="1">
        <text>GDP-alpha-D-mannose + H2O = alpha-D-mannose 1-phosphate + GMP + 2 H(+)</text>
        <dbReference type="Rhea" id="RHEA:27978"/>
        <dbReference type="ChEBI" id="CHEBI:15377"/>
        <dbReference type="ChEBI" id="CHEBI:15378"/>
        <dbReference type="ChEBI" id="CHEBI:57527"/>
        <dbReference type="ChEBI" id="CHEBI:58115"/>
        <dbReference type="ChEBI" id="CHEBI:58409"/>
    </reaction>
</comment>
<dbReference type="Gene3D" id="3.90.79.10">
    <property type="entry name" value="Nucleoside Triphosphate Pyrophosphohydrolase"/>
    <property type="match status" value="1"/>
</dbReference>
<comment type="similarity">
    <text evidence="3">Belongs to the Nudix hydrolase family. NudK subfamily.</text>
</comment>
<dbReference type="GO" id="GO:0005829">
    <property type="term" value="C:cytosol"/>
    <property type="evidence" value="ECO:0007669"/>
    <property type="project" value="TreeGrafter"/>
</dbReference>
<dbReference type="SUPFAM" id="SSF55811">
    <property type="entry name" value="Nudix"/>
    <property type="match status" value="1"/>
</dbReference>
<comment type="cofactor">
    <cofactor evidence="2">
        <name>Mg(2+)</name>
        <dbReference type="ChEBI" id="CHEBI:18420"/>
    </cofactor>
</comment>
<dbReference type="InterPro" id="IPR000086">
    <property type="entry name" value="NUDIX_hydrolase_dom"/>
</dbReference>
<keyword evidence="10" id="KW-1185">Reference proteome</keyword>
<dbReference type="InterPro" id="IPR020084">
    <property type="entry name" value="NUDIX_hydrolase_CS"/>
</dbReference>
<dbReference type="GO" id="GO:0019693">
    <property type="term" value="P:ribose phosphate metabolic process"/>
    <property type="evidence" value="ECO:0007669"/>
    <property type="project" value="TreeGrafter"/>
</dbReference>
<sequence length="183" mass="20864">MDIHKNPWKITSSELKYENNWIRITHHEGMNPAGNPGIYGVVHFKNLAVGVLPLDDEMNTYLVGQYRFPLNRFSWEIPEGGGALGEDPLDAARRELLEETGLIAREWEVLTRLDTSNSVTDEMAIIFLARGLEQQESTPEETEQLLVRKVPFEEAYRMVKDFEITDSLSVAAIQQLKLQLLGH</sequence>
<evidence type="ECO:0000256" key="1">
    <source>
        <dbReference type="ARBA" id="ARBA00000847"/>
    </source>
</evidence>
<dbReference type="AlphaFoldDB" id="A0A327VLC6"/>
<dbReference type="Pfam" id="PF00293">
    <property type="entry name" value="NUDIX"/>
    <property type="match status" value="1"/>
</dbReference>
<evidence type="ECO:0000259" key="8">
    <source>
        <dbReference type="PROSITE" id="PS51462"/>
    </source>
</evidence>
<name>A0A327VLC6_9BACT</name>
<reference evidence="9 10" key="1">
    <citation type="submission" date="2018-06" db="EMBL/GenBank/DDBJ databases">
        <title>Genomic Encyclopedia of Archaeal and Bacterial Type Strains, Phase II (KMG-II): from individual species to whole genera.</title>
        <authorList>
            <person name="Goeker M."/>
        </authorList>
    </citation>
    <scope>NUCLEOTIDE SEQUENCE [LARGE SCALE GENOMIC DNA]</scope>
    <source>
        <strain evidence="9 10">DSM 29821</strain>
    </source>
</reference>
<dbReference type="GO" id="GO:0006753">
    <property type="term" value="P:nucleoside phosphate metabolic process"/>
    <property type="evidence" value="ECO:0007669"/>
    <property type="project" value="TreeGrafter"/>
</dbReference>
<evidence type="ECO:0000313" key="9">
    <source>
        <dbReference type="EMBL" id="RAJ73669.1"/>
    </source>
</evidence>
<evidence type="ECO:0000256" key="7">
    <source>
        <dbReference type="ARBA" id="ARBA00032272"/>
    </source>
</evidence>
<evidence type="ECO:0000256" key="2">
    <source>
        <dbReference type="ARBA" id="ARBA00001946"/>
    </source>
</evidence>
<evidence type="ECO:0000256" key="4">
    <source>
        <dbReference type="ARBA" id="ARBA00016377"/>
    </source>
</evidence>
<dbReference type="PROSITE" id="PS51462">
    <property type="entry name" value="NUDIX"/>
    <property type="match status" value="1"/>
</dbReference>
<feature type="domain" description="Nudix hydrolase" evidence="8">
    <location>
        <begin position="44"/>
        <end position="172"/>
    </location>
</feature>
<evidence type="ECO:0000256" key="3">
    <source>
        <dbReference type="ARBA" id="ARBA00007275"/>
    </source>
</evidence>
<evidence type="ECO:0000313" key="10">
    <source>
        <dbReference type="Proteomes" id="UP000249819"/>
    </source>
</evidence>
<dbReference type="RefSeq" id="WP_111595308.1">
    <property type="nucleotide sequence ID" value="NZ_QLMA01000012.1"/>
</dbReference>
<evidence type="ECO:0000256" key="6">
    <source>
        <dbReference type="ARBA" id="ARBA00032162"/>
    </source>
</evidence>
<dbReference type="CDD" id="cd24161">
    <property type="entry name" value="NUDIX_ADPRase_Ndx2"/>
    <property type="match status" value="1"/>
</dbReference>
<evidence type="ECO:0000256" key="5">
    <source>
        <dbReference type="ARBA" id="ARBA00022801"/>
    </source>
</evidence>
<dbReference type="EMBL" id="QLMA01000012">
    <property type="protein sequence ID" value="RAJ73669.1"/>
    <property type="molecule type" value="Genomic_DNA"/>
</dbReference>
<comment type="caution">
    <text evidence="9">The sequence shown here is derived from an EMBL/GenBank/DDBJ whole genome shotgun (WGS) entry which is preliminary data.</text>
</comment>
<dbReference type="PANTHER" id="PTHR11839:SF18">
    <property type="entry name" value="NUDIX HYDROLASE DOMAIN-CONTAINING PROTEIN"/>
    <property type="match status" value="1"/>
</dbReference>
<dbReference type="PROSITE" id="PS00893">
    <property type="entry name" value="NUDIX_BOX"/>
    <property type="match status" value="1"/>
</dbReference>
<dbReference type="OrthoDB" id="9806150at2"/>
<keyword evidence="5" id="KW-0378">Hydrolase</keyword>
<organism evidence="9 10">
    <name type="scientific">Chitinophaga dinghuensis</name>
    <dbReference type="NCBI Taxonomy" id="1539050"/>
    <lineage>
        <taxon>Bacteria</taxon>
        <taxon>Pseudomonadati</taxon>
        <taxon>Bacteroidota</taxon>
        <taxon>Chitinophagia</taxon>
        <taxon>Chitinophagales</taxon>
        <taxon>Chitinophagaceae</taxon>
        <taxon>Chitinophaga</taxon>
    </lineage>
</organism>
<protein>
    <recommendedName>
        <fullName evidence="4">GDP-mannose pyrophosphatase</fullName>
    </recommendedName>
    <alternativeName>
        <fullName evidence="6">GDP-mannose hydrolase</fullName>
    </alternativeName>
    <alternativeName>
        <fullName evidence="7">GDPMK</fullName>
    </alternativeName>
</protein>
<proteinExistence type="inferred from homology"/>
<dbReference type="Proteomes" id="UP000249819">
    <property type="component" value="Unassembled WGS sequence"/>
</dbReference>
<gene>
    <name evidence="9" type="ORF">CLV59_11210</name>
</gene>
<dbReference type="PANTHER" id="PTHR11839">
    <property type="entry name" value="UDP/ADP-SUGAR PYROPHOSPHATASE"/>
    <property type="match status" value="1"/>
</dbReference>
<dbReference type="GO" id="GO:0016787">
    <property type="term" value="F:hydrolase activity"/>
    <property type="evidence" value="ECO:0007669"/>
    <property type="project" value="UniProtKB-KW"/>
</dbReference>
<dbReference type="InterPro" id="IPR015797">
    <property type="entry name" value="NUDIX_hydrolase-like_dom_sf"/>
</dbReference>